<feature type="compositionally biased region" description="Basic and acidic residues" evidence="1">
    <location>
        <begin position="89"/>
        <end position="100"/>
    </location>
</feature>
<protein>
    <submittedName>
        <fullName evidence="2">Uncharacterized protein</fullName>
    </submittedName>
</protein>
<dbReference type="EMBL" id="JAULSW010000004">
    <property type="protein sequence ID" value="KAK3386122.1"/>
    <property type="molecule type" value="Genomic_DNA"/>
</dbReference>
<reference evidence="2" key="1">
    <citation type="journal article" date="2023" name="Mol. Phylogenet. Evol.">
        <title>Genome-scale phylogeny and comparative genomics of the fungal order Sordariales.</title>
        <authorList>
            <person name="Hensen N."/>
            <person name="Bonometti L."/>
            <person name="Westerberg I."/>
            <person name="Brannstrom I.O."/>
            <person name="Guillou S."/>
            <person name="Cros-Aarteil S."/>
            <person name="Calhoun S."/>
            <person name="Haridas S."/>
            <person name="Kuo A."/>
            <person name="Mondo S."/>
            <person name="Pangilinan J."/>
            <person name="Riley R."/>
            <person name="LaButti K."/>
            <person name="Andreopoulos B."/>
            <person name="Lipzen A."/>
            <person name="Chen C."/>
            <person name="Yan M."/>
            <person name="Daum C."/>
            <person name="Ng V."/>
            <person name="Clum A."/>
            <person name="Steindorff A."/>
            <person name="Ohm R.A."/>
            <person name="Martin F."/>
            <person name="Silar P."/>
            <person name="Natvig D.O."/>
            <person name="Lalanne C."/>
            <person name="Gautier V."/>
            <person name="Ament-Velasquez S.L."/>
            <person name="Kruys A."/>
            <person name="Hutchinson M.I."/>
            <person name="Powell A.J."/>
            <person name="Barry K."/>
            <person name="Miller A.N."/>
            <person name="Grigoriev I.V."/>
            <person name="Debuchy R."/>
            <person name="Gladieux P."/>
            <person name="Hiltunen Thoren M."/>
            <person name="Johannesson H."/>
        </authorList>
    </citation>
    <scope>NUCLEOTIDE SEQUENCE</scope>
    <source>
        <strain evidence="2">CBS 232.78</strain>
    </source>
</reference>
<keyword evidence="3" id="KW-1185">Reference proteome</keyword>
<accession>A0AAE0U092</accession>
<evidence type="ECO:0000313" key="2">
    <source>
        <dbReference type="EMBL" id="KAK3386122.1"/>
    </source>
</evidence>
<dbReference type="Proteomes" id="UP001285441">
    <property type="component" value="Unassembled WGS sequence"/>
</dbReference>
<sequence>MSTASRLRLSILSSAALGQFEPGLPSTLPSLSLSRLPRGWGFGPGRFPEIRHARQTNEGHTNNTHTRFWPVLDLCGTLDAVATRERHRAEGKHLAGRTRDTGAYGMKPVPFGGRSVGSGLGRAETSAGSGAAGAWILSFPAQCGSHPASQPTQPALTVAPNKPLFLLSAPQSGSNKPPPMVVRN</sequence>
<gene>
    <name evidence="2" type="ORF">B0H63DRAFT_192330</name>
</gene>
<comment type="caution">
    <text evidence="2">The sequence shown here is derived from an EMBL/GenBank/DDBJ whole genome shotgun (WGS) entry which is preliminary data.</text>
</comment>
<reference evidence="2" key="2">
    <citation type="submission" date="2023-06" db="EMBL/GenBank/DDBJ databases">
        <authorList>
            <consortium name="Lawrence Berkeley National Laboratory"/>
            <person name="Haridas S."/>
            <person name="Hensen N."/>
            <person name="Bonometti L."/>
            <person name="Westerberg I."/>
            <person name="Brannstrom I.O."/>
            <person name="Guillou S."/>
            <person name="Cros-Aarteil S."/>
            <person name="Calhoun S."/>
            <person name="Kuo A."/>
            <person name="Mondo S."/>
            <person name="Pangilinan J."/>
            <person name="Riley R."/>
            <person name="LaButti K."/>
            <person name="Andreopoulos B."/>
            <person name="Lipzen A."/>
            <person name="Chen C."/>
            <person name="Yanf M."/>
            <person name="Daum C."/>
            <person name="Ng V."/>
            <person name="Clum A."/>
            <person name="Steindorff A."/>
            <person name="Ohm R."/>
            <person name="Martin F."/>
            <person name="Silar P."/>
            <person name="Natvig D."/>
            <person name="Lalanne C."/>
            <person name="Gautier V."/>
            <person name="Ament-velasquez S.L."/>
            <person name="Kruys A."/>
            <person name="Hutchinson M.I."/>
            <person name="Powell A.J."/>
            <person name="Barry K."/>
            <person name="Miller A.N."/>
            <person name="Grigoriev I.V."/>
            <person name="Debuchy R."/>
            <person name="Gladieux P."/>
            <person name="Thoren M.H."/>
            <person name="Johannesson H."/>
        </authorList>
    </citation>
    <scope>NUCLEOTIDE SEQUENCE</scope>
    <source>
        <strain evidence="2">CBS 232.78</strain>
    </source>
</reference>
<feature type="region of interest" description="Disordered" evidence="1">
    <location>
        <begin position="89"/>
        <end position="109"/>
    </location>
</feature>
<dbReference type="AlphaFoldDB" id="A0AAE0U092"/>
<proteinExistence type="predicted"/>
<name>A0AAE0U092_9PEZI</name>
<organism evidence="2 3">
    <name type="scientific">Podospora didyma</name>
    <dbReference type="NCBI Taxonomy" id="330526"/>
    <lineage>
        <taxon>Eukaryota</taxon>
        <taxon>Fungi</taxon>
        <taxon>Dikarya</taxon>
        <taxon>Ascomycota</taxon>
        <taxon>Pezizomycotina</taxon>
        <taxon>Sordariomycetes</taxon>
        <taxon>Sordariomycetidae</taxon>
        <taxon>Sordariales</taxon>
        <taxon>Podosporaceae</taxon>
        <taxon>Podospora</taxon>
    </lineage>
</organism>
<evidence type="ECO:0000313" key="3">
    <source>
        <dbReference type="Proteomes" id="UP001285441"/>
    </source>
</evidence>
<evidence type="ECO:0000256" key="1">
    <source>
        <dbReference type="SAM" id="MobiDB-lite"/>
    </source>
</evidence>